<sequence>MSNELEKDLESGMRRKRTRMEVASASTTSTATEEQSNSFSNVVQRASKISSRLYDLYDEFPEMKYIINYDNLQEIIEAAVVKKRTESSSEEEANSKTKKKSKAPLLLNKKDEIITLFSLPDEVLKNCLSFVGKGHYGSVALASEKLYKTYKAGFGQETANLEMATSVNLANHCLGKLCKSLEEKDEILKAAAVNGNIDILRAAVKDGYDLFPLAKMYYISYHRKYSAEEDELKRSKIPVSHKVNLDKLVERGHLHVLKYLYEEAHYCLGLERYRKPAIEHGQLDILQFLKSIARLDSGLDVCKHAVKSGKLEVLKWHLQNGFWMKGSRGDILADAISSKSLQMIKFCFDRGHNDLQNNRVQEAIKCAKSVEVYHLIYELGYQFEEIQKWCSAYDIGHYFEIVKFLHSISIPWDSVIMLDFVEFGTLEMVRFAHENGYPWSKNGGEYDVILWRNRWSFEKLDYLIEHGCLLDYKKLTFRIQSSLAAHKNLKLLEYFVGKNSSFDKDLFKRILNRRDGEPWFEGISYLLQKGSGVTHSFKSIEEVFHHLHLIDGIKYFHSLGLPWCLDESQNNHLLSKIACYNNLDDVKWVYEHGCKGGNLVPFVKEEWKEGGIRHQASWKANQAFFEQIGMLEEKILAPTFVQDVGDAQLESRSTFFKIDLSSLKSLVDHGYTFRSRSERDYVTVEAFKACCENSENKEHRKRLEIIQQIGLR</sequence>
<feature type="compositionally biased region" description="Low complexity" evidence="1">
    <location>
        <begin position="23"/>
        <end position="32"/>
    </location>
</feature>
<comment type="caution">
    <text evidence="2">The sequence shown here is derived from an EMBL/GenBank/DDBJ whole genome shotgun (WGS) entry which is preliminary data.</text>
</comment>
<organism evidence="2 3">
    <name type="scientific">Chaetoceros tenuissimus</name>
    <dbReference type="NCBI Taxonomy" id="426638"/>
    <lineage>
        <taxon>Eukaryota</taxon>
        <taxon>Sar</taxon>
        <taxon>Stramenopiles</taxon>
        <taxon>Ochrophyta</taxon>
        <taxon>Bacillariophyta</taxon>
        <taxon>Coscinodiscophyceae</taxon>
        <taxon>Chaetocerotophycidae</taxon>
        <taxon>Chaetocerotales</taxon>
        <taxon>Chaetocerotaceae</taxon>
        <taxon>Chaetoceros</taxon>
    </lineage>
</organism>
<gene>
    <name evidence="2" type="ORF">CTEN210_12015</name>
</gene>
<keyword evidence="3" id="KW-1185">Reference proteome</keyword>
<dbReference type="SUPFAM" id="SSF140860">
    <property type="entry name" value="Pseudo ankyrin repeat-like"/>
    <property type="match status" value="1"/>
</dbReference>
<evidence type="ECO:0000313" key="3">
    <source>
        <dbReference type="Proteomes" id="UP001054902"/>
    </source>
</evidence>
<dbReference type="Proteomes" id="UP001054902">
    <property type="component" value="Unassembled WGS sequence"/>
</dbReference>
<dbReference type="PANTHER" id="PTHR46586:SF3">
    <property type="entry name" value="ANKYRIN REPEAT-CONTAINING PROTEIN"/>
    <property type="match status" value="1"/>
</dbReference>
<protein>
    <submittedName>
        <fullName evidence="2">Uncharacterized protein</fullName>
    </submittedName>
</protein>
<reference evidence="2 3" key="1">
    <citation type="journal article" date="2021" name="Sci. Rep.">
        <title>The genome of the diatom Chaetoceros tenuissimus carries an ancient integrated fragment of an extant virus.</title>
        <authorList>
            <person name="Hongo Y."/>
            <person name="Kimura K."/>
            <person name="Takaki Y."/>
            <person name="Yoshida Y."/>
            <person name="Baba S."/>
            <person name="Kobayashi G."/>
            <person name="Nagasaki K."/>
            <person name="Hano T."/>
            <person name="Tomaru Y."/>
        </authorList>
    </citation>
    <scope>NUCLEOTIDE SEQUENCE [LARGE SCALE GENOMIC DNA]</scope>
    <source>
        <strain evidence="2 3">NIES-3715</strain>
    </source>
</reference>
<evidence type="ECO:0000313" key="2">
    <source>
        <dbReference type="EMBL" id="GFH55539.1"/>
    </source>
</evidence>
<dbReference type="EMBL" id="BLLK01000049">
    <property type="protein sequence ID" value="GFH55539.1"/>
    <property type="molecule type" value="Genomic_DNA"/>
</dbReference>
<evidence type="ECO:0000256" key="1">
    <source>
        <dbReference type="SAM" id="MobiDB-lite"/>
    </source>
</evidence>
<name>A0AAD3D0Q2_9STRA</name>
<dbReference type="InterPro" id="IPR052050">
    <property type="entry name" value="SecEffector_AnkRepeat"/>
</dbReference>
<accession>A0AAD3D0Q2</accession>
<dbReference type="AlphaFoldDB" id="A0AAD3D0Q2"/>
<feature type="region of interest" description="Disordered" evidence="1">
    <location>
        <begin position="1"/>
        <end position="41"/>
    </location>
</feature>
<dbReference type="PANTHER" id="PTHR46586">
    <property type="entry name" value="ANKYRIN REPEAT-CONTAINING PROTEIN"/>
    <property type="match status" value="1"/>
</dbReference>
<proteinExistence type="predicted"/>
<feature type="compositionally biased region" description="Basic and acidic residues" evidence="1">
    <location>
        <begin position="1"/>
        <end position="13"/>
    </location>
</feature>